<reference evidence="3" key="1">
    <citation type="submission" date="2016-11" db="EMBL/GenBank/DDBJ databases">
        <authorList>
            <person name="Jaros S."/>
            <person name="Januszkiewicz K."/>
            <person name="Wedrychowicz H."/>
        </authorList>
    </citation>
    <scope>NUCLEOTIDE SEQUENCE [LARGE SCALE GENOMIC DNA]</scope>
    <source>
        <strain evidence="3">CGMCC 4.3555</strain>
    </source>
</reference>
<dbReference type="GO" id="GO:0004803">
    <property type="term" value="F:transposase activity"/>
    <property type="evidence" value="ECO:0007669"/>
    <property type="project" value="InterPro"/>
</dbReference>
<dbReference type="GO" id="GO:0003677">
    <property type="term" value="F:DNA binding"/>
    <property type="evidence" value="ECO:0007669"/>
    <property type="project" value="InterPro"/>
</dbReference>
<protein>
    <submittedName>
        <fullName evidence="2">Transposase</fullName>
    </submittedName>
</protein>
<dbReference type="GO" id="GO:0006313">
    <property type="term" value="P:DNA transposition"/>
    <property type="evidence" value="ECO:0007669"/>
    <property type="project" value="InterPro"/>
</dbReference>
<dbReference type="Proteomes" id="UP000184388">
    <property type="component" value="Unassembled WGS sequence"/>
</dbReference>
<dbReference type="InterPro" id="IPR002525">
    <property type="entry name" value="Transp_IS110-like_N"/>
</dbReference>
<dbReference type="EMBL" id="FRBK01000009">
    <property type="protein sequence ID" value="SHM25922.1"/>
    <property type="molecule type" value="Genomic_DNA"/>
</dbReference>
<dbReference type="AlphaFoldDB" id="A0A9X8QUP7"/>
<feature type="domain" description="Transposase IS110-like N-terminal" evidence="1">
    <location>
        <begin position="1"/>
        <end position="97"/>
    </location>
</feature>
<dbReference type="Pfam" id="PF01548">
    <property type="entry name" value="DEDD_Tnp_IS110"/>
    <property type="match status" value="1"/>
</dbReference>
<comment type="caution">
    <text evidence="2">The sequence shown here is derived from an EMBL/GenBank/DDBJ whole genome shotgun (WGS) entry which is preliminary data.</text>
</comment>
<gene>
    <name evidence="2" type="ORF">SAMN05216268_109284</name>
</gene>
<dbReference type="RefSeq" id="WP_073445690.1">
    <property type="nucleotide sequence ID" value="NZ_FRBK01000009.1"/>
</dbReference>
<organism evidence="2 3">
    <name type="scientific">Streptomyces yunnanensis</name>
    <dbReference type="NCBI Taxonomy" id="156453"/>
    <lineage>
        <taxon>Bacteria</taxon>
        <taxon>Bacillati</taxon>
        <taxon>Actinomycetota</taxon>
        <taxon>Actinomycetes</taxon>
        <taxon>Kitasatosporales</taxon>
        <taxon>Streptomycetaceae</taxon>
        <taxon>Streptomyces</taxon>
    </lineage>
</organism>
<name>A0A9X8QUP7_9ACTN</name>
<accession>A0A9X8QUP7</accession>
<sequence>MEGAGSYGAGPCRYLLAQHVEVFNVHRPDRSGRRRRGKSDALDAQNAARAVVSGRVRARAKSGDGPVQSVRMFKLAKGSAVKARTQAINQLKAVLVAADPAQREELPGLRNPALIRTCARLADNGGAVSGGDAVLLATRTTLRLLAQRVERHFPQVLVPVGIGPDTAVTLLIIVGDNPDCLGPFSFAAYGSRPGPRLGPDPRELVAKRGVEGHPVVLVPSRSGTWPYWSHGPMQLRACLRAGRNMAGSGVARACGAVRDDV</sequence>
<proteinExistence type="predicted"/>
<dbReference type="PANTHER" id="PTHR33055">
    <property type="entry name" value="TRANSPOSASE FOR INSERTION SEQUENCE ELEMENT IS1111A"/>
    <property type="match status" value="1"/>
</dbReference>
<evidence type="ECO:0000313" key="3">
    <source>
        <dbReference type="Proteomes" id="UP000184388"/>
    </source>
</evidence>
<evidence type="ECO:0000259" key="1">
    <source>
        <dbReference type="Pfam" id="PF01548"/>
    </source>
</evidence>
<evidence type="ECO:0000313" key="2">
    <source>
        <dbReference type="EMBL" id="SHM25922.1"/>
    </source>
</evidence>
<dbReference type="InterPro" id="IPR047650">
    <property type="entry name" value="Transpos_IS110"/>
</dbReference>
<dbReference type="PANTHER" id="PTHR33055:SF16">
    <property type="entry name" value="TRANSPOSASE FOR INSERTION SEQUENCE ELEMENT IS1547"/>
    <property type="match status" value="1"/>
</dbReference>